<reference evidence="1" key="1">
    <citation type="journal article" date="2023" name="Int. J. Mol. Sci.">
        <title>Antibiotic Resistance/Susceptibility Profiles of Staphylococcus equorum Strains from Cheese, and Genome Analysis for Antibiotic Resistance Genes.</title>
        <authorList>
            <person name="Vazquez L."/>
            <person name="Srednik M.E."/>
            <person name="Rodriguez J."/>
            <person name="Florez A.B."/>
            <person name="Mayo B."/>
        </authorList>
    </citation>
    <scope>NUCLEOTIDE SEQUENCE</scope>
    <source>
        <strain evidence="1">5A3I</strain>
    </source>
</reference>
<comment type="caution">
    <text evidence="1">The sequence shown here is derived from an EMBL/GenBank/DDBJ whole genome shotgun (WGS) entry which is preliminary data.</text>
</comment>
<dbReference type="AlphaFoldDB" id="A0AAW7ALL4"/>
<sequence length="96" mass="10979">MVNEGIGLGVPSKSYGYLAAKKPIIAIMDKNTDIVEQITSYNAGIHIKNNDFIEMKNFIEKNSNTNLKDMGENAYKIFKENYTRSMSTNKYYELLK</sequence>
<evidence type="ECO:0000313" key="2">
    <source>
        <dbReference type="Proteomes" id="UP001174037"/>
    </source>
</evidence>
<reference evidence="1" key="2">
    <citation type="submission" date="2023-03" db="EMBL/GenBank/DDBJ databases">
        <authorList>
            <person name="Vazquez L."/>
            <person name="Rodriguez J."/>
            <person name="Mayo B."/>
            <person name="Florez A.B."/>
        </authorList>
    </citation>
    <scope>NUCLEOTIDE SEQUENCE</scope>
    <source>
        <strain evidence="1">5A3I</strain>
    </source>
</reference>
<dbReference type="EMBL" id="JARGCK010000018">
    <property type="protein sequence ID" value="MDK9866983.1"/>
    <property type="molecule type" value="Genomic_DNA"/>
</dbReference>
<name>A0AAW7ALL4_9STAP</name>
<evidence type="ECO:0008006" key="3">
    <source>
        <dbReference type="Google" id="ProtNLM"/>
    </source>
</evidence>
<gene>
    <name evidence="1" type="ORF">P1A27_13710</name>
</gene>
<protein>
    <recommendedName>
        <fullName evidence="3">Glycosyl transferase family 1 domain-containing protein</fullName>
    </recommendedName>
</protein>
<proteinExistence type="predicted"/>
<organism evidence="1 2">
    <name type="scientific">Staphylococcus equorum</name>
    <dbReference type="NCBI Taxonomy" id="246432"/>
    <lineage>
        <taxon>Bacteria</taxon>
        <taxon>Bacillati</taxon>
        <taxon>Bacillota</taxon>
        <taxon>Bacilli</taxon>
        <taxon>Bacillales</taxon>
        <taxon>Staphylococcaceae</taxon>
        <taxon>Staphylococcus</taxon>
    </lineage>
</organism>
<evidence type="ECO:0000313" key="1">
    <source>
        <dbReference type="EMBL" id="MDK9866983.1"/>
    </source>
</evidence>
<dbReference type="RefSeq" id="WP_285324428.1">
    <property type="nucleotide sequence ID" value="NZ_JARGCK010000018.1"/>
</dbReference>
<accession>A0AAW7ALL4</accession>
<dbReference type="Gene3D" id="3.40.50.2000">
    <property type="entry name" value="Glycogen Phosphorylase B"/>
    <property type="match status" value="1"/>
</dbReference>
<dbReference type="Proteomes" id="UP001174037">
    <property type="component" value="Unassembled WGS sequence"/>
</dbReference>